<reference evidence="3" key="2">
    <citation type="submission" date="2023-05" db="EMBL/GenBank/DDBJ databases">
        <authorList>
            <person name="Schelkunov M.I."/>
        </authorList>
    </citation>
    <scope>NUCLEOTIDE SEQUENCE</scope>
    <source>
        <strain evidence="3">Hsosn_3</strain>
        <tissue evidence="3">Leaf</tissue>
    </source>
</reference>
<dbReference type="InterPro" id="IPR032675">
    <property type="entry name" value="LRR_dom_sf"/>
</dbReference>
<dbReference type="EMBL" id="JAUIZM010000005">
    <property type="protein sequence ID" value="KAK1382374.1"/>
    <property type="molecule type" value="Genomic_DNA"/>
</dbReference>
<protein>
    <recommendedName>
        <fullName evidence="2">Disease resistance protein At4g27190-like leucine-rich repeats domain-containing protein</fullName>
    </recommendedName>
</protein>
<dbReference type="InterPro" id="IPR057135">
    <property type="entry name" value="At4g27190-like_LRR"/>
</dbReference>
<dbReference type="Proteomes" id="UP001237642">
    <property type="component" value="Unassembled WGS sequence"/>
</dbReference>
<keyword evidence="4" id="KW-1185">Reference proteome</keyword>
<proteinExistence type="predicted"/>
<keyword evidence="1" id="KW-0611">Plant defense</keyword>
<organism evidence="3 4">
    <name type="scientific">Heracleum sosnowskyi</name>
    <dbReference type="NCBI Taxonomy" id="360622"/>
    <lineage>
        <taxon>Eukaryota</taxon>
        <taxon>Viridiplantae</taxon>
        <taxon>Streptophyta</taxon>
        <taxon>Embryophyta</taxon>
        <taxon>Tracheophyta</taxon>
        <taxon>Spermatophyta</taxon>
        <taxon>Magnoliopsida</taxon>
        <taxon>eudicotyledons</taxon>
        <taxon>Gunneridae</taxon>
        <taxon>Pentapetalae</taxon>
        <taxon>asterids</taxon>
        <taxon>campanulids</taxon>
        <taxon>Apiales</taxon>
        <taxon>Apiaceae</taxon>
        <taxon>Apioideae</taxon>
        <taxon>apioid superclade</taxon>
        <taxon>Tordylieae</taxon>
        <taxon>Tordyliinae</taxon>
        <taxon>Heracleum</taxon>
    </lineage>
</organism>
<evidence type="ECO:0000313" key="4">
    <source>
        <dbReference type="Proteomes" id="UP001237642"/>
    </source>
</evidence>
<feature type="domain" description="Disease resistance protein At4g27190-like leucine-rich repeats" evidence="2">
    <location>
        <begin position="143"/>
        <end position="270"/>
    </location>
</feature>
<accession>A0AAD8IAX8</accession>
<name>A0AAD8IAX8_9APIA</name>
<gene>
    <name evidence="3" type="ORF">POM88_020109</name>
</gene>
<evidence type="ECO:0000259" key="2">
    <source>
        <dbReference type="Pfam" id="PF23247"/>
    </source>
</evidence>
<dbReference type="InterPro" id="IPR050905">
    <property type="entry name" value="Plant_NBS-LRR"/>
</dbReference>
<sequence>MVAFPNLEILHLKKLNNISDIWGKNYNNNSSLGGYNDAGIIVFPRLTELELCDLPNLIDSSYGSGQPNSCKVAFPNLVQFNLQNLEVNLEWMELGRDDSTCKLKSLSISYEKEKQLPYTWKDQLSNLESLIVKHCFSDMLKSRCFFKELKVLQVNKVECSTLFSFSVLRSLQQLQELQISNCTLLEEIVEDVTGDEASSMVKNTITLFQLKSVVLEELPKLRSFIHGANYELQMPNILSIKVTNCGLSTLFTCSIFHKLQLKALSVYNCKLLEGIVADEKGFEISGTDDKIITVSGLSSIILVDLPKLRSFIHGANYELHMPDISSIEVTNCGLSTLFTCSIFQKLQLKTLLVYNCKFLEGIVADEKGIEISGTDDKIITVSRLSSVILVGLPNLKNFIQGTNYELHFPVLKFLQVKSCGLSNLFPLSVFQELQELKYLMVSGCNLLEGIVVDGRGIRTSNSNDKIITLPELLSVELDHLPNLKGFSLAVSYTFNVPKLYNFKVHNSPLLENITSLRTSTGLVKVHFEWNKWQKVPALNDFTNQNNKTLDSAKHQPLEASFYFFPWSCPWAY</sequence>
<dbReference type="Pfam" id="PF23247">
    <property type="entry name" value="LRR_RPS2"/>
    <property type="match status" value="2"/>
</dbReference>
<dbReference type="AlphaFoldDB" id="A0AAD8IAX8"/>
<feature type="domain" description="Disease resistance protein At4g27190-like leucine-rich repeats" evidence="2">
    <location>
        <begin position="347"/>
        <end position="445"/>
    </location>
</feature>
<comment type="caution">
    <text evidence="3">The sequence shown here is derived from an EMBL/GenBank/DDBJ whole genome shotgun (WGS) entry which is preliminary data.</text>
</comment>
<dbReference type="PANTHER" id="PTHR33463">
    <property type="entry name" value="NB-ARC DOMAIN-CONTAINING PROTEIN-RELATED"/>
    <property type="match status" value="1"/>
</dbReference>
<reference evidence="3" key="1">
    <citation type="submission" date="2023-02" db="EMBL/GenBank/DDBJ databases">
        <title>Genome of toxic invasive species Heracleum sosnowskyi carries increased number of genes despite the absence of recent whole-genome duplications.</title>
        <authorList>
            <person name="Schelkunov M."/>
            <person name="Shtratnikova V."/>
            <person name="Makarenko M."/>
            <person name="Klepikova A."/>
            <person name="Omelchenko D."/>
            <person name="Novikova G."/>
            <person name="Obukhova E."/>
            <person name="Bogdanov V."/>
            <person name="Penin A."/>
            <person name="Logacheva M."/>
        </authorList>
    </citation>
    <scope>NUCLEOTIDE SEQUENCE</scope>
    <source>
        <strain evidence="3">Hsosn_3</strain>
        <tissue evidence="3">Leaf</tissue>
    </source>
</reference>
<dbReference type="PANTHER" id="PTHR33463:SF145">
    <property type="entry name" value="NB-ARC DOMAIN-CONTAINING PROTEIN"/>
    <property type="match status" value="1"/>
</dbReference>
<evidence type="ECO:0000313" key="3">
    <source>
        <dbReference type="EMBL" id="KAK1382374.1"/>
    </source>
</evidence>
<dbReference type="Gene3D" id="3.80.10.10">
    <property type="entry name" value="Ribonuclease Inhibitor"/>
    <property type="match status" value="2"/>
</dbReference>
<dbReference type="SUPFAM" id="SSF52047">
    <property type="entry name" value="RNI-like"/>
    <property type="match status" value="2"/>
</dbReference>
<evidence type="ECO:0000256" key="1">
    <source>
        <dbReference type="ARBA" id="ARBA00022821"/>
    </source>
</evidence>